<dbReference type="EMBL" id="MLJW01000232">
    <property type="protein sequence ID" value="OIQ92427.1"/>
    <property type="molecule type" value="Genomic_DNA"/>
</dbReference>
<reference evidence="2" key="1">
    <citation type="submission" date="2016-10" db="EMBL/GenBank/DDBJ databases">
        <title>Sequence of Gallionella enrichment culture.</title>
        <authorList>
            <person name="Poehlein A."/>
            <person name="Muehling M."/>
            <person name="Daniel R."/>
        </authorList>
    </citation>
    <scope>NUCLEOTIDE SEQUENCE</scope>
</reference>
<sequence length="45" mass="4655">MNTLPLSAFPIAANATKSSGFAFAVLIGLALFMAQQNKSKANQNG</sequence>
<comment type="caution">
    <text evidence="2">The sequence shown here is derived from an EMBL/GenBank/DDBJ whole genome shotgun (WGS) entry which is preliminary data.</text>
</comment>
<name>A0A1J5RSG2_9ZZZZ</name>
<evidence type="ECO:0000313" key="2">
    <source>
        <dbReference type="EMBL" id="OIQ92427.1"/>
    </source>
</evidence>
<accession>A0A1J5RSG2</accession>
<proteinExistence type="predicted"/>
<feature type="transmembrane region" description="Helical" evidence="1">
    <location>
        <begin position="12"/>
        <end position="34"/>
    </location>
</feature>
<organism evidence="2">
    <name type="scientific">mine drainage metagenome</name>
    <dbReference type="NCBI Taxonomy" id="410659"/>
    <lineage>
        <taxon>unclassified sequences</taxon>
        <taxon>metagenomes</taxon>
        <taxon>ecological metagenomes</taxon>
    </lineage>
</organism>
<gene>
    <name evidence="2" type="ORF">GALL_256480</name>
</gene>
<keyword evidence="1" id="KW-0472">Membrane</keyword>
<evidence type="ECO:0000256" key="1">
    <source>
        <dbReference type="SAM" id="Phobius"/>
    </source>
</evidence>
<keyword evidence="1" id="KW-0812">Transmembrane</keyword>
<keyword evidence="1" id="KW-1133">Transmembrane helix</keyword>
<protein>
    <submittedName>
        <fullName evidence="2">Uncharacterized protein</fullName>
    </submittedName>
</protein>
<dbReference type="AlphaFoldDB" id="A0A1J5RSG2"/>